<sequence>MPFQITANSKTPAIVLACGAWHVPEHYEPMVKPLREAGIDVAVPKNQSLIVQKDPGKAMAMDAAAIARLTQQFTGRGKDVVLVMHSYGGIYGSEAVGMINESKVTRIGAGRIRRLVYLAAHAVPKGTAFLSSGRTVPGIETSENGMMTHSDPYGRYYTDVTREQAEPALQLLQPMAASTFTQETSYAGWKDYGIPVTFIICKQDTAVTPEMCEGYIARMQEAGVKVDVHRVEGGHCSHFTKPEPLIEILGKLVNDEAGDLLRPPHRLSAPPRPNPTPPSTLPPWQFYEMATLLSNNHSSSSSQHYKKTSHESKRHSNTQASAYIVDASTMALTGFHYTTSAGGGLVVGLRSARAHHHHRLRRLQAAPPRGGVAATPQFTSRKSGNTGRQNSLVMDLRNTNTPKKHSAVAIPAKPALRSALKHTFPTPSPSPETHAYSATCAAVREYVEMWDYAGGARFRGFVVEKGDERSLFIFFDREVLGQDLKPGLMAQLEFASSEAFECEQLVVCVDRSADDELIADVARDLNWVGFELMTLDAWAATTNCLSDRWLFLGMET</sequence>
<dbReference type="RefSeq" id="XP_033593734.1">
    <property type="nucleotide sequence ID" value="XM_033737856.1"/>
</dbReference>
<evidence type="ECO:0000256" key="3">
    <source>
        <dbReference type="ARBA" id="ARBA00011486"/>
    </source>
</evidence>
<comment type="subunit">
    <text evidence="3">Interacts with ODC and thereby sterically blocks ODC homodimerization.</text>
</comment>
<evidence type="ECO:0000313" key="8">
    <source>
        <dbReference type="Proteomes" id="UP000799767"/>
    </source>
</evidence>
<evidence type="ECO:0000256" key="4">
    <source>
        <dbReference type="ARBA" id="ARBA00022758"/>
    </source>
</evidence>
<feature type="region of interest" description="Disordered" evidence="5">
    <location>
        <begin position="260"/>
        <end position="282"/>
    </location>
</feature>
<dbReference type="Proteomes" id="UP000799767">
    <property type="component" value="Unassembled WGS sequence"/>
</dbReference>
<dbReference type="InterPro" id="IPR038581">
    <property type="entry name" value="ODC_AZ_sf"/>
</dbReference>
<feature type="compositionally biased region" description="Polar residues" evidence="5">
    <location>
        <begin position="376"/>
        <end position="389"/>
    </location>
</feature>
<dbReference type="InterPro" id="IPR016181">
    <property type="entry name" value="Acyl_CoA_acyltransferase"/>
</dbReference>
<dbReference type="Pfam" id="PF12697">
    <property type="entry name" value="Abhydrolase_6"/>
    <property type="match status" value="1"/>
</dbReference>
<gene>
    <name evidence="7" type="ORF">BDY17DRAFT_328728</name>
</gene>
<evidence type="ECO:0000256" key="1">
    <source>
        <dbReference type="ARBA" id="ARBA00002307"/>
    </source>
</evidence>
<feature type="region of interest" description="Disordered" evidence="5">
    <location>
        <begin position="297"/>
        <end position="317"/>
    </location>
</feature>
<reference evidence="7" key="1">
    <citation type="journal article" date="2020" name="Stud. Mycol.">
        <title>101 Dothideomycetes genomes: a test case for predicting lifestyles and emergence of pathogens.</title>
        <authorList>
            <person name="Haridas S."/>
            <person name="Albert R."/>
            <person name="Binder M."/>
            <person name="Bloem J."/>
            <person name="Labutti K."/>
            <person name="Salamov A."/>
            <person name="Andreopoulos B."/>
            <person name="Baker S."/>
            <person name="Barry K."/>
            <person name="Bills G."/>
            <person name="Bluhm B."/>
            <person name="Cannon C."/>
            <person name="Castanera R."/>
            <person name="Culley D."/>
            <person name="Daum C."/>
            <person name="Ezra D."/>
            <person name="Gonzalez J."/>
            <person name="Henrissat B."/>
            <person name="Kuo A."/>
            <person name="Liang C."/>
            <person name="Lipzen A."/>
            <person name="Lutzoni F."/>
            <person name="Magnuson J."/>
            <person name="Mondo S."/>
            <person name="Nolan M."/>
            <person name="Ohm R."/>
            <person name="Pangilinan J."/>
            <person name="Park H.-J."/>
            <person name="Ramirez L."/>
            <person name="Alfaro M."/>
            <person name="Sun H."/>
            <person name="Tritt A."/>
            <person name="Yoshinaga Y."/>
            <person name="Zwiers L.-H."/>
            <person name="Turgeon B."/>
            <person name="Goodwin S."/>
            <person name="Spatafora J."/>
            <person name="Crous P."/>
            <person name="Grigoriev I."/>
        </authorList>
    </citation>
    <scope>NUCLEOTIDE SEQUENCE</scope>
    <source>
        <strain evidence="7">CBS 113389</strain>
    </source>
</reference>
<accession>A0A6A6Q4D4</accession>
<keyword evidence="8" id="KW-1185">Reference proteome</keyword>
<dbReference type="InterPro" id="IPR052897">
    <property type="entry name" value="Sec-Metab_Biosynth_Hydrolase"/>
</dbReference>
<feature type="region of interest" description="Disordered" evidence="5">
    <location>
        <begin position="360"/>
        <end position="389"/>
    </location>
</feature>
<dbReference type="SUPFAM" id="SSF55729">
    <property type="entry name" value="Acyl-CoA N-acyltransferases (Nat)"/>
    <property type="match status" value="1"/>
</dbReference>
<dbReference type="Pfam" id="PF02100">
    <property type="entry name" value="ODC_AZ"/>
    <property type="match status" value="1"/>
</dbReference>
<comment type="function">
    <text evidence="1">Ornithine decarboxylase (ODC) antizyme protein that negatively regulates ODC activity and intracellular polyamine biosynthesis in response to increased intracellular polyamine levels. Binds to ODC monomers, inhibiting the assembly of the functional ODC homodimer, and targets the monomers for ubiquitin-independent proteolytic destruction by the 26S proteasome.</text>
</comment>
<evidence type="ECO:0000256" key="2">
    <source>
        <dbReference type="ARBA" id="ARBA00008796"/>
    </source>
</evidence>
<dbReference type="EMBL" id="MU001631">
    <property type="protein sequence ID" value="KAF2487165.1"/>
    <property type="molecule type" value="Genomic_DNA"/>
</dbReference>
<dbReference type="PANTHER" id="PTHR37017:SF11">
    <property type="entry name" value="ESTERASE_LIPASE_THIOESTERASE DOMAIN-CONTAINING PROTEIN"/>
    <property type="match status" value="1"/>
</dbReference>
<evidence type="ECO:0000259" key="6">
    <source>
        <dbReference type="Pfam" id="PF12697"/>
    </source>
</evidence>
<proteinExistence type="inferred from homology"/>
<dbReference type="GO" id="GO:0008073">
    <property type="term" value="F:ornithine decarboxylase inhibitor activity"/>
    <property type="evidence" value="ECO:0007669"/>
    <property type="project" value="InterPro"/>
</dbReference>
<dbReference type="InterPro" id="IPR029058">
    <property type="entry name" value="AB_hydrolase_fold"/>
</dbReference>
<dbReference type="Gene3D" id="3.40.50.1820">
    <property type="entry name" value="alpha/beta hydrolase"/>
    <property type="match status" value="1"/>
</dbReference>
<dbReference type="AlphaFoldDB" id="A0A6A6Q4D4"/>
<protein>
    <submittedName>
        <fullName evidence="7">Ornithine decarboxylase antizyme-domain-containing protein</fullName>
    </submittedName>
</protein>
<comment type="similarity">
    <text evidence="2">Belongs to the ODC antizyme family.</text>
</comment>
<keyword evidence="4" id="KW-0688">Ribosomal frameshifting</keyword>
<organism evidence="7 8">
    <name type="scientific">Neohortaea acidophila</name>
    <dbReference type="NCBI Taxonomy" id="245834"/>
    <lineage>
        <taxon>Eukaryota</taxon>
        <taxon>Fungi</taxon>
        <taxon>Dikarya</taxon>
        <taxon>Ascomycota</taxon>
        <taxon>Pezizomycotina</taxon>
        <taxon>Dothideomycetes</taxon>
        <taxon>Dothideomycetidae</taxon>
        <taxon>Mycosphaerellales</taxon>
        <taxon>Teratosphaeriaceae</taxon>
        <taxon>Neohortaea</taxon>
    </lineage>
</organism>
<feature type="compositionally biased region" description="Basic residues" evidence="5">
    <location>
        <begin position="304"/>
        <end position="316"/>
    </location>
</feature>
<dbReference type="Gene3D" id="3.40.630.60">
    <property type="match status" value="1"/>
</dbReference>
<dbReference type="GO" id="GO:0075523">
    <property type="term" value="P:viral translational frameshifting"/>
    <property type="evidence" value="ECO:0007669"/>
    <property type="project" value="UniProtKB-KW"/>
</dbReference>
<dbReference type="OrthoDB" id="5959761at2759"/>
<dbReference type="InterPro" id="IPR002993">
    <property type="entry name" value="ODC_AZ"/>
</dbReference>
<dbReference type="PANTHER" id="PTHR37017">
    <property type="entry name" value="AB HYDROLASE-1 DOMAIN-CONTAINING PROTEIN-RELATED"/>
    <property type="match status" value="1"/>
</dbReference>
<dbReference type="GeneID" id="54478858"/>
<dbReference type="InterPro" id="IPR000073">
    <property type="entry name" value="AB_hydrolase_1"/>
</dbReference>
<evidence type="ECO:0000313" key="7">
    <source>
        <dbReference type="EMBL" id="KAF2487165.1"/>
    </source>
</evidence>
<dbReference type="SUPFAM" id="SSF53474">
    <property type="entry name" value="alpha/beta-Hydrolases"/>
    <property type="match status" value="1"/>
</dbReference>
<name>A0A6A6Q4D4_9PEZI</name>
<feature type="compositionally biased region" description="Pro residues" evidence="5">
    <location>
        <begin position="270"/>
        <end position="281"/>
    </location>
</feature>
<feature type="domain" description="AB hydrolase-1" evidence="6">
    <location>
        <begin position="14"/>
        <end position="247"/>
    </location>
</feature>
<evidence type="ECO:0000256" key="5">
    <source>
        <dbReference type="SAM" id="MobiDB-lite"/>
    </source>
</evidence>